<reference evidence="1" key="1">
    <citation type="submission" date="2018-02" db="EMBL/GenBank/DDBJ databases">
        <title>Rhizophora mucronata_Transcriptome.</title>
        <authorList>
            <person name="Meera S.P."/>
            <person name="Sreeshan A."/>
            <person name="Augustine A."/>
        </authorList>
    </citation>
    <scope>NUCLEOTIDE SEQUENCE</scope>
    <source>
        <tissue evidence="1">Leaf</tissue>
    </source>
</reference>
<dbReference type="EMBL" id="GGEC01092255">
    <property type="protein sequence ID" value="MBX72739.1"/>
    <property type="molecule type" value="Transcribed_RNA"/>
</dbReference>
<sequence>MCNYQDVDTLSLIEMKWTIKVSKKKGRYHQIEKPNISSAFKNASKGLRLSKMRSFTNL</sequence>
<evidence type="ECO:0000313" key="1">
    <source>
        <dbReference type="EMBL" id="MBX72739.1"/>
    </source>
</evidence>
<accession>A0A2P2R0H0</accession>
<dbReference type="AlphaFoldDB" id="A0A2P2R0H0"/>
<protein>
    <submittedName>
        <fullName evidence="1">Uncharacterized protein</fullName>
    </submittedName>
</protein>
<organism evidence="1">
    <name type="scientific">Rhizophora mucronata</name>
    <name type="common">Asiatic mangrove</name>
    <dbReference type="NCBI Taxonomy" id="61149"/>
    <lineage>
        <taxon>Eukaryota</taxon>
        <taxon>Viridiplantae</taxon>
        <taxon>Streptophyta</taxon>
        <taxon>Embryophyta</taxon>
        <taxon>Tracheophyta</taxon>
        <taxon>Spermatophyta</taxon>
        <taxon>Magnoliopsida</taxon>
        <taxon>eudicotyledons</taxon>
        <taxon>Gunneridae</taxon>
        <taxon>Pentapetalae</taxon>
        <taxon>rosids</taxon>
        <taxon>fabids</taxon>
        <taxon>Malpighiales</taxon>
        <taxon>Rhizophoraceae</taxon>
        <taxon>Rhizophora</taxon>
    </lineage>
</organism>
<proteinExistence type="predicted"/>
<name>A0A2P2R0H0_RHIMU</name>